<dbReference type="RefSeq" id="WP_184217203.1">
    <property type="nucleotide sequence ID" value="NZ_JACHMD010000001.1"/>
</dbReference>
<gene>
    <name evidence="2" type="ORF">BKA24_001768</name>
</gene>
<organism evidence="2 3">
    <name type="scientific">Microbacterium marinum</name>
    <dbReference type="NCBI Taxonomy" id="421115"/>
    <lineage>
        <taxon>Bacteria</taxon>
        <taxon>Bacillati</taxon>
        <taxon>Actinomycetota</taxon>
        <taxon>Actinomycetes</taxon>
        <taxon>Micrococcales</taxon>
        <taxon>Microbacteriaceae</taxon>
        <taxon>Microbacterium</taxon>
    </lineage>
</organism>
<evidence type="ECO:0000313" key="2">
    <source>
        <dbReference type="EMBL" id="MBB4667059.1"/>
    </source>
</evidence>
<evidence type="ECO:0000256" key="1">
    <source>
        <dbReference type="SAM" id="Coils"/>
    </source>
</evidence>
<reference evidence="2 3" key="1">
    <citation type="submission" date="2020-08" db="EMBL/GenBank/DDBJ databases">
        <title>Sequencing the genomes of 1000 actinobacteria strains.</title>
        <authorList>
            <person name="Klenk H.-P."/>
        </authorList>
    </citation>
    <scope>NUCLEOTIDE SEQUENCE [LARGE SCALE GENOMIC DNA]</scope>
    <source>
        <strain evidence="2 3">DSM 24947</strain>
    </source>
</reference>
<sequence>MSTETTPAEDRTETTRAALIDAAADLFAGEDRLPFWDETEYMRGICELIGNATGHGDNYKSDAWEAINARHQARELEAKADAIARQIADEDETARAAEEWAIPASNVRAMLRAAVLAGMEAAK</sequence>
<accession>A0A7W7FL53</accession>
<evidence type="ECO:0000313" key="3">
    <source>
        <dbReference type="Proteomes" id="UP000573729"/>
    </source>
</evidence>
<name>A0A7W7FL53_9MICO</name>
<comment type="caution">
    <text evidence="2">The sequence shown here is derived from an EMBL/GenBank/DDBJ whole genome shotgun (WGS) entry which is preliminary data.</text>
</comment>
<feature type="coiled-coil region" evidence="1">
    <location>
        <begin position="66"/>
        <end position="93"/>
    </location>
</feature>
<keyword evidence="3" id="KW-1185">Reference proteome</keyword>
<protein>
    <submittedName>
        <fullName evidence="2">Uncharacterized protein</fullName>
    </submittedName>
</protein>
<dbReference type="EMBL" id="JACHMD010000001">
    <property type="protein sequence ID" value="MBB4667059.1"/>
    <property type="molecule type" value="Genomic_DNA"/>
</dbReference>
<keyword evidence="1" id="KW-0175">Coiled coil</keyword>
<proteinExistence type="predicted"/>
<dbReference type="Proteomes" id="UP000573729">
    <property type="component" value="Unassembled WGS sequence"/>
</dbReference>
<dbReference type="AlphaFoldDB" id="A0A7W7FL53"/>